<evidence type="ECO:0000256" key="6">
    <source>
        <dbReference type="PROSITE-ProRule" id="PRU01016"/>
    </source>
</evidence>
<evidence type="ECO:0000256" key="7">
    <source>
        <dbReference type="RuleBase" id="RU000416"/>
    </source>
</evidence>
<dbReference type="Gene3D" id="3.90.120.10">
    <property type="entry name" value="DNA Methylase, subunit A, domain 2"/>
    <property type="match status" value="1"/>
</dbReference>
<dbReference type="PROSITE" id="PS00095">
    <property type="entry name" value="C5_MTASE_2"/>
    <property type="match status" value="1"/>
</dbReference>
<dbReference type="Pfam" id="PF00145">
    <property type="entry name" value="DNA_methylase"/>
    <property type="match status" value="1"/>
</dbReference>
<keyword evidence="2 6" id="KW-0808">Transferase</keyword>
<dbReference type="GO" id="GO:0044027">
    <property type="term" value="P:negative regulation of gene expression via chromosomal CpG island methylation"/>
    <property type="evidence" value="ECO:0007669"/>
    <property type="project" value="TreeGrafter"/>
</dbReference>
<dbReference type="RefSeq" id="WP_327794586.1">
    <property type="nucleotide sequence ID" value="NZ_JADQAZ010000002.1"/>
</dbReference>
<keyword evidence="1 6" id="KW-0489">Methyltransferase</keyword>
<accession>A0AAP2CVE2</accession>
<dbReference type="SUPFAM" id="SSF53335">
    <property type="entry name" value="S-adenosyl-L-methionine-dependent methyltransferases"/>
    <property type="match status" value="1"/>
</dbReference>
<dbReference type="EMBL" id="JADQAZ010000002">
    <property type="protein sequence ID" value="MBT0958383.1"/>
    <property type="molecule type" value="Genomic_DNA"/>
</dbReference>
<evidence type="ECO:0000313" key="9">
    <source>
        <dbReference type="EMBL" id="MBT0958383.1"/>
    </source>
</evidence>
<reference evidence="9 10" key="1">
    <citation type="journal article" date="2021" name="Arch. Microbiol.">
        <title>Harenicola maris gen. nov., sp. nov. isolated from the Sea of Japan shallow sediments.</title>
        <authorList>
            <person name="Romanenko L.A."/>
            <person name="Kurilenko V.V."/>
            <person name="Chernysheva N.Y."/>
            <person name="Tekutyeva L.A."/>
            <person name="Velansky P.V."/>
            <person name="Svetashev V.I."/>
            <person name="Isaeva M.P."/>
        </authorList>
    </citation>
    <scope>NUCLEOTIDE SEQUENCE [LARGE SCALE GENOMIC DNA]</scope>
    <source>
        <strain evidence="9 10">KMM 3653</strain>
    </source>
</reference>
<evidence type="ECO:0000256" key="8">
    <source>
        <dbReference type="RuleBase" id="RU000417"/>
    </source>
</evidence>
<comment type="caution">
    <text evidence="9">The sequence shown here is derived from an EMBL/GenBank/DDBJ whole genome shotgun (WGS) entry which is preliminary data.</text>
</comment>
<feature type="active site" evidence="6">
    <location>
        <position position="75"/>
    </location>
</feature>
<dbReference type="GO" id="GO:0003677">
    <property type="term" value="F:DNA binding"/>
    <property type="evidence" value="ECO:0007669"/>
    <property type="project" value="TreeGrafter"/>
</dbReference>
<name>A0AAP2CVE2_9RHOB</name>
<dbReference type="InterPro" id="IPR029063">
    <property type="entry name" value="SAM-dependent_MTases_sf"/>
</dbReference>
<dbReference type="GO" id="GO:0003886">
    <property type="term" value="F:DNA (cytosine-5-)-methyltransferase activity"/>
    <property type="evidence" value="ECO:0007669"/>
    <property type="project" value="UniProtKB-EC"/>
</dbReference>
<dbReference type="EC" id="2.1.1.37" evidence="8"/>
<protein>
    <recommendedName>
        <fullName evidence="8">Cytosine-specific methyltransferase</fullName>
        <ecNumber evidence="8">2.1.1.37</ecNumber>
    </recommendedName>
</protein>
<evidence type="ECO:0000256" key="3">
    <source>
        <dbReference type="ARBA" id="ARBA00022691"/>
    </source>
</evidence>
<evidence type="ECO:0000256" key="2">
    <source>
        <dbReference type="ARBA" id="ARBA00022679"/>
    </source>
</evidence>
<keyword evidence="10" id="KW-1185">Reference proteome</keyword>
<dbReference type="PRINTS" id="PR00105">
    <property type="entry name" value="C5METTRFRASE"/>
</dbReference>
<dbReference type="CDD" id="cd00315">
    <property type="entry name" value="Cyt_C5_DNA_methylase"/>
    <property type="match status" value="1"/>
</dbReference>
<comment type="similarity">
    <text evidence="6 7">Belongs to the class I-like SAM-binding methyltransferase superfamily. C5-methyltransferase family.</text>
</comment>
<dbReference type="GO" id="GO:0009307">
    <property type="term" value="P:DNA restriction-modification system"/>
    <property type="evidence" value="ECO:0007669"/>
    <property type="project" value="UniProtKB-KW"/>
</dbReference>
<evidence type="ECO:0000256" key="5">
    <source>
        <dbReference type="ARBA" id="ARBA00047422"/>
    </source>
</evidence>
<gene>
    <name evidence="9" type="ORF">IV417_13415</name>
</gene>
<dbReference type="InterPro" id="IPR001525">
    <property type="entry name" value="C5_MeTfrase"/>
</dbReference>
<comment type="catalytic activity">
    <reaction evidence="5 8">
        <text>a 2'-deoxycytidine in DNA + S-adenosyl-L-methionine = a 5-methyl-2'-deoxycytidine in DNA + S-adenosyl-L-homocysteine + H(+)</text>
        <dbReference type="Rhea" id="RHEA:13681"/>
        <dbReference type="Rhea" id="RHEA-COMP:11369"/>
        <dbReference type="Rhea" id="RHEA-COMP:11370"/>
        <dbReference type="ChEBI" id="CHEBI:15378"/>
        <dbReference type="ChEBI" id="CHEBI:57856"/>
        <dbReference type="ChEBI" id="CHEBI:59789"/>
        <dbReference type="ChEBI" id="CHEBI:85452"/>
        <dbReference type="ChEBI" id="CHEBI:85454"/>
        <dbReference type="EC" id="2.1.1.37"/>
    </reaction>
</comment>
<sequence length="319" mass="35039">MLTSVELCAGAGGQALGLENAGYAHRALVEIDKHCCNTLRHNRPEWNVLEEDMRIFKERASDFKGMDLLAGGLPCPPFSVAGKQLGEKDERNLFNDAIDIVDAARPRAVMIENVRGFLDAVFHDYREHLKSQLEKLGYTTEWRLLNASDYGVSQLRPRVVIVAIQKERGDYFEWPEPNPHNPPTVGEKLKDLMAAGGWRGAEKWAEKADEIAPTIVGGSKKHGGPDLGPTRARAAWAALGVEGRTIAPEAPDALHDGMPRLTVPMVARIQGFPDDWHFTGAKTNAYRQVGNAFPPPVAQAVSGKIAKALRKRVLRAVNS</sequence>
<dbReference type="PROSITE" id="PS00094">
    <property type="entry name" value="C5_MTASE_1"/>
    <property type="match status" value="1"/>
</dbReference>
<dbReference type="InterPro" id="IPR018117">
    <property type="entry name" value="C5_DNA_meth_AS"/>
</dbReference>
<dbReference type="Gene3D" id="3.40.50.150">
    <property type="entry name" value="Vaccinia Virus protein VP39"/>
    <property type="match status" value="1"/>
</dbReference>
<dbReference type="PANTHER" id="PTHR10629">
    <property type="entry name" value="CYTOSINE-SPECIFIC METHYLTRANSFERASE"/>
    <property type="match status" value="1"/>
</dbReference>
<dbReference type="GO" id="GO:0032259">
    <property type="term" value="P:methylation"/>
    <property type="evidence" value="ECO:0007669"/>
    <property type="project" value="UniProtKB-KW"/>
</dbReference>
<keyword evidence="3 6" id="KW-0949">S-adenosyl-L-methionine</keyword>
<evidence type="ECO:0000313" key="10">
    <source>
        <dbReference type="Proteomes" id="UP001315686"/>
    </source>
</evidence>
<evidence type="ECO:0000256" key="4">
    <source>
        <dbReference type="ARBA" id="ARBA00022747"/>
    </source>
</evidence>
<dbReference type="InterPro" id="IPR031303">
    <property type="entry name" value="C5_meth_CS"/>
</dbReference>
<evidence type="ECO:0000256" key="1">
    <source>
        <dbReference type="ARBA" id="ARBA00022603"/>
    </source>
</evidence>
<keyword evidence="4" id="KW-0680">Restriction system</keyword>
<organism evidence="9 10">
    <name type="scientific">Harenicola maris</name>
    <dbReference type="NCBI Taxonomy" id="2841044"/>
    <lineage>
        <taxon>Bacteria</taxon>
        <taxon>Pseudomonadati</taxon>
        <taxon>Pseudomonadota</taxon>
        <taxon>Alphaproteobacteria</taxon>
        <taxon>Rhodobacterales</taxon>
        <taxon>Paracoccaceae</taxon>
        <taxon>Harenicola</taxon>
    </lineage>
</organism>
<dbReference type="InterPro" id="IPR050390">
    <property type="entry name" value="C5-Methyltransferase"/>
</dbReference>
<dbReference type="PANTHER" id="PTHR10629:SF52">
    <property type="entry name" value="DNA (CYTOSINE-5)-METHYLTRANSFERASE 1"/>
    <property type="match status" value="1"/>
</dbReference>
<dbReference type="Proteomes" id="UP001315686">
    <property type="component" value="Unassembled WGS sequence"/>
</dbReference>
<proteinExistence type="inferred from homology"/>
<dbReference type="PROSITE" id="PS51679">
    <property type="entry name" value="SAM_MT_C5"/>
    <property type="match status" value="1"/>
</dbReference>
<dbReference type="NCBIfam" id="TIGR00675">
    <property type="entry name" value="dcm"/>
    <property type="match status" value="1"/>
</dbReference>
<dbReference type="AlphaFoldDB" id="A0AAP2CVE2"/>